<dbReference type="Pfam" id="PF01569">
    <property type="entry name" value="PAP2"/>
    <property type="match status" value="1"/>
</dbReference>
<feature type="transmembrane region" description="Helical" evidence="1">
    <location>
        <begin position="71"/>
        <end position="90"/>
    </location>
</feature>
<gene>
    <name evidence="3" type="ORF">GR167_07420</name>
</gene>
<evidence type="ECO:0000259" key="2">
    <source>
        <dbReference type="SMART" id="SM00014"/>
    </source>
</evidence>
<feature type="transmembrane region" description="Helical" evidence="1">
    <location>
        <begin position="41"/>
        <end position="59"/>
    </location>
</feature>
<feature type="transmembrane region" description="Helical" evidence="1">
    <location>
        <begin position="124"/>
        <end position="142"/>
    </location>
</feature>
<protein>
    <submittedName>
        <fullName evidence="3">Phosphatase PAP2 family protein</fullName>
    </submittedName>
</protein>
<reference evidence="3 4" key="1">
    <citation type="submission" date="2020-01" db="EMBL/GenBank/DDBJ databases">
        <authorList>
            <person name="Chen S."/>
        </authorList>
    </citation>
    <scope>NUCLEOTIDE SEQUENCE [LARGE SCALE GENOMIC DNA]</scope>
    <source>
        <strain evidence="3 4">GS-10</strain>
    </source>
</reference>
<dbReference type="InterPro" id="IPR036938">
    <property type="entry name" value="PAP2/HPO_sf"/>
</dbReference>
<dbReference type="InterPro" id="IPR000326">
    <property type="entry name" value="PAP2/HPO"/>
</dbReference>
<dbReference type="Proteomes" id="UP000479043">
    <property type="component" value="Unassembled WGS sequence"/>
</dbReference>
<evidence type="ECO:0000313" key="3">
    <source>
        <dbReference type="EMBL" id="MYM55129.1"/>
    </source>
</evidence>
<accession>A0A6L8LPQ2</accession>
<dbReference type="SMART" id="SM00014">
    <property type="entry name" value="acidPPc"/>
    <property type="match status" value="1"/>
</dbReference>
<dbReference type="Gene3D" id="1.20.144.10">
    <property type="entry name" value="Phosphatidic acid phosphatase type 2/haloperoxidase"/>
    <property type="match status" value="1"/>
</dbReference>
<dbReference type="EMBL" id="WWEN01000003">
    <property type="protein sequence ID" value="MYM55129.1"/>
    <property type="molecule type" value="Genomic_DNA"/>
</dbReference>
<comment type="caution">
    <text evidence="3">The sequence shown here is derived from an EMBL/GenBank/DDBJ whole genome shotgun (WGS) entry which is preliminary data.</text>
</comment>
<evidence type="ECO:0000256" key="1">
    <source>
        <dbReference type="SAM" id="Phobius"/>
    </source>
</evidence>
<keyword evidence="1" id="KW-1133">Transmembrane helix</keyword>
<organism evidence="3 4">
    <name type="scientific">Thalassovita mangrovi</name>
    <dbReference type="NCBI Taxonomy" id="2692236"/>
    <lineage>
        <taxon>Bacteria</taxon>
        <taxon>Pseudomonadati</taxon>
        <taxon>Pseudomonadota</taxon>
        <taxon>Alphaproteobacteria</taxon>
        <taxon>Rhodobacterales</taxon>
        <taxon>Roseobacteraceae</taxon>
        <taxon>Thalassovita</taxon>
    </lineage>
</organism>
<dbReference type="AlphaFoldDB" id="A0A6L8LPQ2"/>
<dbReference type="SUPFAM" id="SSF48317">
    <property type="entry name" value="Acid phosphatase/Vanadium-dependent haloperoxidase"/>
    <property type="match status" value="1"/>
</dbReference>
<evidence type="ECO:0000313" key="4">
    <source>
        <dbReference type="Proteomes" id="UP000479043"/>
    </source>
</evidence>
<dbReference type="CDD" id="cd01610">
    <property type="entry name" value="PAP2_like"/>
    <property type="match status" value="1"/>
</dbReference>
<keyword evidence="4" id="KW-1185">Reference proteome</keyword>
<feature type="transmembrane region" description="Helical" evidence="1">
    <location>
        <begin position="149"/>
        <end position="167"/>
    </location>
</feature>
<proteinExistence type="predicted"/>
<feature type="domain" description="Phosphatidic acid phosphatase type 2/haloperoxidase" evidence="2">
    <location>
        <begin position="71"/>
        <end position="188"/>
    </location>
</feature>
<feature type="transmembrane region" description="Helical" evidence="1">
    <location>
        <begin position="173"/>
        <end position="191"/>
    </location>
</feature>
<name>A0A6L8LPQ2_9RHOB</name>
<keyword evidence="1" id="KW-0472">Membrane</keyword>
<keyword evidence="1" id="KW-0812">Transmembrane</keyword>
<dbReference type="RefSeq" id="WP_160972839.1">
    <property type="nucleotide sequence ID" value="NZ_WWEN01000003.1"/>
</dbReference>
<sequence>MDTKATSFSPGHYDELILGWFNQWNGRYDALDAFLKYSEGVYVKALPFMLVVWALWFLPSSQEERTATRERLIAVLLTTFPIIAITRALANFLPYSARPIHSEGVFVTLRAGQSRMELDGWNSMPSDHASLFIGLAVGILLVDRRFGVLALFWAVFAVSLPRIVSGFHWPSDILAGALIGGGLALVLVPLLTRFARWARIVPFFQAREALCYPLLFLATFEIAQMFHATRAVVRLITE</sequence>